<dbReference type="GO" id="GO:0003989">
    <property type="term" value="F:acetyl-CoA carboxylase activity"/>
    <property type="evidence" value="ECO:0007669"/>
    <property type="project" value="InterPro"/>
</dbReference>
<dbReference type="KEGG" id="lyd:D7I47_08660"/>
<dbReference type="Pfam" id="PF13822">
    <property type="entry name" value="ACC_epsilon"/>
    <property type="match status" value="1"/>
</dbReference>
<sequence>MSDEPVRAELKVVGGDPTPEELAAASAVLQGALDEAAGMRDAARRPRSAWERGRRNLRQPLPRGGWNPWAS</sequence>
<feature type="compositionally biased region" description="Basic and acidic residues" evidence="1">
    <location>
        <begin position="39"/>
        <end position="54"/>
    </location>
</feature>
<dbReference type="EMBL" id="CP032630">
    <property type="protein sequence ID" value="AYF98319.1"/>
    <property type="molecule type" value="Genomic_DNA"/>
</dbReference>
<dbReference type="InterPro" id="IPR032716">
    <property type="entry name" value="ACC_epsilon"/>
</dbReference>
<evidence type="ECO:0000313" key="3">
    <source>
        <dbReference type="Proteomes" id="UP000278886"/>
    </source>
</evidence>
<dbReference type="GO" id="GO:0004658">
    <property type="term" value="F:propionyl-CoA carboxylase activity"/>
    <property type="evidence" value="ECO:0007669"/>
    <property type="project" value="InterPro"/>
</dbReference>
<evidence type="ECO:0000256" key="1">
    <source>
        <dbReference type="SAM" id="MobiDB-lite"/>
    </source>
</evidence>
<feature type="region of interest" description="Disordered" evidence="1">
    <location>
        <begin position="39"/>
        <end position="71"/>
    </location>
</feature>
<evidence type="ECO:0000313" key="2">
    <source>
        <dbReference type="EMBL" id="AYF98319.1"/>
    </source>
</evidence>
<gene>
    <name evidence="2" type="ORF">D7I47_08660</name>
</gene>
<organism evidence="2 3">
    <name type="scientific">Protaetiibacter intestinalis</name>
    <dbReference type="NCBI Taxonomy" id="2419774"/>
    <lineage>
        <taxon>Bacteria</taxon>
        <taxon>Bacillati</taxon>
        <taxon>Actinomycetota</taxon>
        <taxon>Actinomycetes</taxon>
        <taxon>Micrococcales</taxon>
        <taxon>Microbacteriaceae</taxon>
        <taxon>Protaetiibacter</taxon>
    </lineage>
</organism>
<dbReference type="Proteomes" id="UP000278886">
    <property type="component" value="Chromosome"/>
</dbReference>
<accession>A0A387BBJ0</accession>
<dbReference type="AlphaFoldDB" id="A0A387BBJ0"/>
<reference evidence="3" key="1">
    <citation type="submission" date="2018-09" db="EMBL/GenBank/DDBJ databases">
        <title>Genome sequencing of strain 2DFWR-13.</title>
        <authorList>
            <person name="Heo J."/>
            <person name="Kim S.-J."/>
            <person name="Kwon S.-W."/>
        </authorList>
    </citation>
    <scope>NUCLEOTIDE SEQUENCE [LARGE SCALE GENOMIC DNA]</scope>
    <source>
        <strain evidence="3">2DFWR-13</strain>
    </source>
</reference>
<protein>
    <submittedName>
        <fullName evidence="2">Acyl-CoA carboxylase subunit epsilon</fullName>
    </submittedName>
</protein>
<dbReference type="RefSeq" id="WP_120762666.1">
    <property type="nucleotide sequence ID" value="NZ_CP032630.1"/>
</dbReference>
<name>A0A387BBJ0_9MICO</name>
<keyword evidence="3" id="KW-1185">Reference proteome</keyword>
<dbReference type="OrthoDB" id="5124958at2"/>
<proteinExistence type="predicted"/>